<dbReference type="AlphaFoldDB" id="A0A3B0WR69"/>
<reference evidence="1" key="1">
    <citation type="submission" date="2018-06" db="EMBL/GenBank/DDBJ databases">
        <authorList>
            <person name="Zhirakovskaya E."/>
        </authorList>
    </citation>
    <scope>NUCLEOTIDE SEQUENCE</scope>
</reference>
<sequence length="58" mass="6696">MTLTRAAIMATPSDYLQELQKEIEQVPDEYLDLLLRIVRAFREGVTLLSDKEDARVDD</sequence>
<gene>
    <name evidence="1" type="ORF">MNBD_GAMMA06-207</name>
</gene>
<dbReference type="EMBL" id="UOFD01000081">
    <property type="protein sequence ID" value="VAW54953.1"/>
    <property type="molecule type" value="Genomic_DNA"/>
</dbReference>
<proteinExistence type="predicted"/>
<accession>A0A3B0WR69</accession>
<evidence type="ECO:0000313" key="1">
    <source>
        <dbReference type="EMBL" id="VAW54953.1"/>
    </source>
</evidence>
<organism evidence="1">
    <name type="scientific">hydrothermal vent metagenome</name>
    <dbReference type="NCBI Taxonomy" id="652676"/>
    <lineage>
        <taxon>unclassified sequences</taxon>
        <taxon>metagenomes</taxon>
        <taxon>ecological metagenomes</taxon>
    </lineage>
</organism>
<name>A0A3B0WR69_9ZZZZ</name>
<protein>
    <submittedName>
        <fullName evidence="1">Uncharacterized protein</fullName>
    </submittedName>
</protein>